<evidence type="ECO:0000256" key="11">
    <source>
        <dbReference type="ARBA" id="ARBA00023136"/>
    </source>
</evidence>
<comment type="subcellular location">
    <subcellularLocation>
        <location evidence="2">Golgi apparatus membrane</location>
        <topology evidence="2">Single-pass type II membrane protein</topology>
    </subcellularLocation>
</comment>
<keyword evidence="13" id="KW-0325">Glycoprotein</keyword>
<evidence type="ECO:0000256" key="13">
    <source>
        <dbReference type="ARBA" id="ARBA00023180"/>
    </source>
</evidence>
<evidence type="ECO:0000256" key="2">
    <source>
        <dbReference type="ARBA" id="ARBA00004323"/>
    </source>
</evidence>
<evidence type="ECO:0000313" key="16">
    <source>
        <dbReference type="EMBL" id="CAK9273871.1"/>
    </source>
</evidence>
<keyword evidence="14" id="KW-0464">Manganese</keyword>
<evidence type="ECO:0000256" key="14">
    <source>
        <dbReference type="ARBA" id="ARBA00023211"/>
    </source>
</evidence>
<keyword evidence="9" id="KW-1133">Transmembrane helix</keyword>
<evidence type="ECO:0000256" key="12">
    <source>
        <dbReference type="ARBA" id="ARBA00023157"/>
    </source>
</evidence>
<feature type="region of interest" description="Disordered" evidence="15">
    <location>
        <begin position="48"/>
        <end position="74"/>
    </location>
</feature>
<keyword evidence="10" id="KW-0333">Golgi apparatus</keyword>
<dbReference type="InterPro" id="IPR007754">
    <property type="entry name" value="GlcNAc_II"/>
</dbReference>
<evidence type="ECO:0000256" key="6">
    <source>
        <dbReference type="ARBA" id="ARBA00022692"/>
    </source>
</evidence>
<keyword evidence="7" id="KW-0479">Metal-binding</keyword>
<evidence type="ECO:0000256" key="3">
    <source>
        <dbReference type="ARBA" id="ARBA00004922"/>
    </source>
</evidence>
<evidence type="ECO:0000313" key="17">
    <source>
        <dbReference type="Proteomes" id="UP001497444"/>
    </source>
</evidence>
<protein>
    <submittedName>
        <fullName evidence="16">Uncharacterized protein</fullName>
    </submittedName>
</protein>
<evidence type="ECO:0000256" key="8">
    <source>
        <dbReference type="ARBA" id="ARBA00022968"/>
    </source>
</evidence>
<dbReference type="EMBL" id="OZ020100">
    <property type="protein sequence ID" value="CAK9273871.1"/>
    <property type="molecule type" value="Genomic_DNA"/>
</dbReference>
<dbReference type="PANTHER" id="PTHR12871">
    <property type="entry name" value="BETA-1,2-N-ACETYLGLUCOSAMINYLTRANSFERASE II"/>
    <property type="match status" value="1"/>
</dbReference>
<comment type="pathway">
    <text evidence="3">Protein modification; protein glycosylation.</text>
</comment>
<evidence type="ECO:0000256" key="10">
    <source>
        <dbReference type="ARBA" id="ARBA00023034"/>
    </source>
</evidence>
<keyword evidence="5" id="KW-0808">Transferase</keyword>
<evidence type="ECO:0000256" key="15">
    <source>
        <dbReference type="SAM" id="MobiDB-lite"/>
    </source>
</evidence>
<dbReference type="PANTHER" id="PTHR12871:SF0">
    <property type="entry name" value="ALPHA-1,6-MANNOSYL-GLYCOPROTEIN 2-BETA-N-ACETYLGLUCOSAMINYLTRANSFERASE"/>
    <property type="match status" value="1"/>
</dbReference>
<evidence type="ECO:0000256" key="4">
    <source>
        <dbReference type="ARBA" id="ARBA00022676"/>
    </source>
</evidence>
<comment type="cofactor">
    <cofactor evidence="1">
        <name>Mn(2+)</name>
        <dbReference type="ChEBI" id="CHEBI:29035"/>
    </cofactor>
</comment>
<accession>A0ABP0X617</accession>
<evidence type="ECO:0000256" key="9">
    <source>
        <dbReference type="ARBA" id="ARBA00022989"/>
    </source>
</evidence>
<sequence length="332" mass="36912">MGWLPAAAVTCGFSLVVVFLLEPLLSTNEFLLWVGQDARIPRVDESNSYRRADRRNPGEPALEVSPPARNRSSGSVDLEKLKNTRIGLPMQNDLSRNLMEQNMLPPQNQSLYPRLKDDHVKLVLYVHNRPEYLRVVVVGLSGVEGIEETLLIVSHDGFFEEINSICAGHTILPVLAPAPFPKCLDCILKGLNDSEFTDSGYQDKTQRLAHFSPFENQFWTMISWYEKGPGVAGCEDNELRPQIVLWIRCSTSHQIGISSGLKSKGTAILSRGGVTGGTNTSASNFPECTKIKLGWMESLCLCHSNGYSLRDQEVPAFPSKASSLLRELVPRW</sequence>
<evidence type="ECO:0000256" key="1">
    <source>
        <dbReference type="ARBA" id="ARBA00001936"/>
    </source>
</evidence>
<gene>
    <name evidence="16" type="ORF">CSSPJE1EN1_LOCUS19349</name>
</gene>
<keyword evidence="11" id="KW-0472">Membrane</keyword>
<dbReference type="Proteomes" id="UP001497444">
    <property type="component" value="Chromosome 5"/>
</dbReference>
<keyword evidence="4" id="KW-0328">Glycosyltransferase</keyword>
<dbReference type="Pfam" id="PF05060">
    <property type="entry name" value="MGAT2"/>
    <property type="match status" value="1"/>
</dbReference>
<keyword evidence="8" id="KW-0735">Signal-anchor</keyword>
<evidence type="ECO:0000256" key="5">
    <source>
        <dbReference type="ARBA" id="ARBA00022679"/>
    </source>
</evidence>
<evidence type="ECO:0000256" key="7">
    <source>
        <dbReference type="ARBA" id="ARBA00022723"/>
    </source>
</evidence>
<keyword evidence="12" id="KW-1015">Disulfide bond</keyword>
<keyword evidence="17" id="KW-1185">Reference proteome</keyword>
<feature type="compositionally biased region" description="Basic and acidic residues" evidence="15">
    <location>
        <begin position="48"/>
        <end position="57"/>
    </location>
</feature>
<name>A0ABP0X617_9BRYO</name>
<organism evidence="16 17">
    <name type="scientific">Sphagnum jensenii</name>
    <dbReference type="NCBI Taxonomy" id="128206"/>
    <lineage>
        <taxon>Eukaryota</taxon>
        <taxon>Viridiplantae</taxon>
        <taxon>Streptophyta</taxon>
        <taxon>Embryophyta</taxon>
        <taxon>Bryophyta</taxon>
        <taxon>Sphagnophytina</taxon>
        <taxon>Sphagnopsida</taxon>
        <taxon>Sphagnales</taxon>
        <taxon>Sphagnaceae</taxon>
        <taxon>Sphagnum</taxon>
    </lineage>
</organism>
<proteinExistence type="predicted"/>
<keyword evidence="6" id="KW-0812">Transmembrane</keyword>
<reference evidence="16" key="1">
    <citation type="submission" date="2024-02" db="EMBL/GenBank/DDBJ databases">
        <authorList>
            <consortium name="ELIXIR-Norway"/>
            <consortium name="Elixir Norway"/>
        </authorList>
    </citation>
    <scope>NUCLEOTIDE SEQUENCE</scope>
</reference>